<dbReference type="AlphaFoldDB" id="I4EK94"/>
<evidence type="ECO:0000256" key="3">
    <source>
        <dbReference type="ARBA" id="ARBA00022840"/>
    </source>
</evidence>
<sequence length="256" mass="27446">MPAILVAKGLIKRFGAFTAVDGIDLSIEAGEVFGLLGPNGAGKTTTVGMLTGLLRPTAGSVSVAGHDVERESTTVKRLIGYVPDEPYLYEKLTGREFITLMARLYGVGGNIAARVNELLNYVDLTAAADDLIAGYSHGMKQKTALCGALIHDPMLLFLDEPTVGLDPRSARLLKDTLRELADSGRAVMLCTHILEIAQAICDRVAILDHGRIIAQGSLEQLRQTANAGRDESLEDIFLRLTGGEEDQELARALTSE</sequence>
<dbReference type="Proteomes" id="UP000004221">
    <property type="component" value="Unassembled WGS sequence"/>
</dbReference>
<proteinExistence type="predicted"/>
<dbReference type="GO" id="GO:0016887">
    <property type="term" value="F:ATP hydrolysis activity"/>
    <property type="evidence" value="ECO:0007669"/>
    <property type="project" value="InterPro"/>
</dbReference>
<dbReference type="Gene3D" id="3.40.50.300">
    <property type="entry name" value="P-loop containing nucleotide triphosphate hydrolases"/>
    <property type="match status" value="1"/>
</dbReference>
<dbReference type="SMART" id="SM00382">
    <property type="entry name" value="AAA"/>
    <property type="match status" value="1"/>
</dbReference>
<evidence type="ECO:0000313" key="5">
    <source>
        <dbReference type="EMBL" id="CCF85106.1"/>
    </source>
</evidence>
<dbReference type="EMBL" id="CAGS01000388">
    <property type="protein sequence ID" value="CCF85106.1"/>
    <property type="molecule type" value="Genomic_DNA"/>
</dbReference>
<dbReference type="OrthoDB" id="9804819at2"/>
<reference evidence="5 6" key="1">
    <citation type="journal article" date="2012" name="ISME J.">
        <title>Nitrification expanded: discovery, physiology and genomics of a nitrite-oxidizing bacterium from the phylum Chloroflexi.</title>
        <authorList>
            <person name="Sorokin D.Y."/>
            <person name="Lucker S."/>
            <person name="Vejmelkova D."/>
            <person name="Kostrikina N.A."/>
            <person name="Kleerebezem R."/>
            <person name="Rijpstra W.I."/>
            <person name="Damste J.S."/>
            <person name="Le Paslier D."/>
            <person name="Muyzer G."/>
            <person name="Wagner M."/>
            <person name="van Loosdrecht M.C."/>
            <person name="Daims H."/>
        </authorList>
    </citation>
    <scope>NUCLEOTIDE SEQUENCE [LARGE SCALE GENOMIC DNA]</scope>
    <source>
        <strain evidence="6">none</strain>
    </source>
</reference>
<evidence type="ECO:0000313" key="6">
    <source>
        <dbReference type="Proteomes" id="UP000004221"/>
    </source>
</evidence>
<dbReference type="RefSeq" id="WP_008479772.1">
    <property type="nucleotide sequence ID" value="NZ_CAGS01000388.1"/>
</dbReference>
<dbReference type="PANTHER" id="PTHR42939">
    <property type="entry name" value="ABC TRANSPORTER ATP-BINDING PROTEIN ALBC-RELATED"/>
    <property type="match status" value="1"/>
</dbReference>
<feature type="domain" description="ABC transporter" evidence="4">
    <location>
        <begin position="5"/>
        <end position="234"/>
    </location>
</feature>
<dbReference type="InterPro" id="IPR051782">
    <property type="entry name" value="ABC_Transporter_VariousFunc"/>
</dbReference>
<dbReference type="GO" id="GO:0005524">
    <property type="term" value="F:ATP binding"/>
    <property type="evidence" value="ECO:0007669"/>
    <property type="project" value="UniProtKB-KW"/>
</dbReference>
<comment type="caution">
    <text evidence="5">The sequence shown here is derived from an EMBL/GenBank/DDBJ whole genome shotgun (WGS) entry which is preliminary data.</text>
</comment>
<dbReference type="InterPro" id="IPR027417">
    <property type="entry name" value="P-loop_NTPase"/>
</dbReference>
<name>I4EK94_9BACT</name>
<accession>I4EK94</accession>
<dbReference type="SUPFAM" id="SSF52540">
    <property type="entry name" value="P-loop containing nucleoside triphosphate hydrolases"/>
    <property type="match status" value="1"/>
</dbReference>
<evidence type="ECO:0000256" key="2">
    <source>
        <dbReference type="ARBA" id="ARBA00022741"/>
    </source>
</evidence>
<keyword evidence="2" id="KW-0547">Nucleotide-binding</keyword>
<gene>
    <name evidence="5" type="ORF">NITHO_4480007</name>
</gene>
<organism evidence="5 6">
    <name type="scientific">Nitrolancea hollandica Lb</name>
    <dbReference type="NCBI Taxonomy" id="1129897"/>
    <lineage>
        <taxon>Bacteria</taxon>
        <taxon>Pseudomonadati</taxon>
        <taxon>Thermomicrobiota</taxon>
        <taxon>Thermomicrobia</taxon>
        <taxon>Sphaerobacterales</taxon>
        <taxon>Sphaerobacterineae</taxon>
        <taxon>Sphaerobacteraceae</taxon>
        <taxon>Nitrolancea</taxon>
    </lineage>
</organism>
<dbReference type="InterPro" id="IPR003593">
    <property type="entry name" value="AAA+_ATPase"/>
</dbReference>
<keyword evidence="6" id="KW-1185">Reference proteome</keyword>
<dbReference type="Pfam" id="PF00005">
    <property type="entry name" value="ABC_tran"/>
    <property type="match status" value="1"/>
</dbReference>
<dbReference type="PROSITE" id="PS50893">
    <property type="entry name" value="ABC_TRANSPORTER_2"/>
    <property type="match status" value="1"/>
</dbReference>
<keyword evidence="1" id="KW-0813">Transport</keyword>
<evidence type="ECO:0000256" key="1">
    <source>
        <dbReference type="ARBA" id="ARBA00022448"/>
    </source>
</evidence>
<evidence type="ECO:0000259" key="4">
    <source>
        <dbReference type="PROSITE" id="PS50893"/>
    </source>
</evidence>
<dbReference type="InterPro" id="IPR003439">
    <property type="entry name" value="ABC_transporter-like_ATP-bd"/>
</dbReference>
<dbReference type="PANTHER" id="PTHR42939:SF1">
    <property type="entry name" value="ABC TRANSPORTER ATP-BINDING PROTEIN ALBC-RELATED"/>
    <property type="match status" value="1"/>
</dbReference>
<protein>
    <submittedName>
        <fullName evidence="5">ABC transporter related protein</fullName>
    </submittedName>
</protein>
<keyword evidence="3" id="KW-0067">ATP-binding</keyword>